<evidence type="ECO:0000313" key="2">
    <source>
        <dbReference type="Proteomes" id="UP000586454"/>
    </source>
</evidence>
<dbReference type="Proteomes" id="UP000586454">
    <property type="component" value="Unassembled WGS sequence"/>
</dbReference>
<reference evidence="1 2" key="1">
    <citation type="submission" date="2020-06" db="EMBL/GenBank/DDBJ databases">
        <authorList>
            <person name="Criscuolo A."/>
        </authorList>
    </citation>
    <scope>NUCLEOTIDE SEQUENCE [LARGE SCALE GENOMIC DNA]</scope>
    <source>
        <strain evidence="1">1804121828</strain>
    </source>
</reference>
<evidence type="ECO:0008006" key="3">
    <source>
        <dbReference type="Google" id="ProtNLM"/>
    </source>
</evidence>
<dbReference type="EMBL" id="CAIJCS010000014">
    <property type="protein sequence ID" value="CAC9925861.1"/>
    <property type="molecule type" value="Genomic_DNA"/>
</dbReference>
<organism evidence="1 2">
    <name type="scientific">Aedoeadaptatus nemausensis</name>
    <dbReference type="NCBI Taxonomy" id="2582829"/>
    <lineage>
        <taxon>Bacteria</taxon>
        <taxon>Bacillati</taxon>
        <taxon>Bacillota</taxon>
        <taxon>Tissierellia</taxon>
        <taxon>Tissierellales</taxon>
        <taxon>Peptoniphilaceae</taxon>
        <taxon>Aedoeadaptatus</taxon>
    </lineage>
</organism>
<accession>A0A6V6Y0A2</accession>
<dbReference type="AlphaFoldDB" id="A0A6V6Y0A2"/>
<dbReference type="PANTHER" id="PTHR38455">
    <property type="entry name" value="HYPOTHETICAL CYTOSOLIC PROTEIN"/>
    <property type="match status" value="1"/>
</dbReference>
<dbReference type="RefSeq" id="WP_180499106.1">
    <property type="nucleotide sequence ID" value="NZ_CAIJCS010000014.1"/>
</dbReference>
<dbReference type="InterPro" id="IPR009296">
    <property type="entry name" value="DUF951"/>
</dbReference>
<dbReference type="Pfam" id="PF06107">
    <property type="entry name" value="DUF951"/>
    <property type="match status" value="1"/>
</dbReference>
<sequence>MARLFYEKGDVVSLKKGHPCGENLWEILRTGVDIKLECTGCNRTIWMTRMEFEKRVRKIREGDKMVSIVHHRPDESKDAETRE</sequence>
<name>A0A6V6Y0A2_9FIRM</name>
<protein>
    <recommendedName>
        <fullName evidence="3">DUF951 domain-containing protein</fullName>
    </recommendedName>
</protein>
<gene>
    <name evidence="1" type="ORF">PEPNEM18_00622</name>
</gene>
<evidence type="ECO:0000313" key="1">
    <source>
        <dbReference type="EMBL" id="CAC9925861.1"/>
    </source>
</evidence>
<proteinExistence type="predicted"/>
<comment type="caution">
    <text evidence="1">The sequence shown here is derived from an EMBL/GenBank/DDBJ whole genome shotgun (WGS) entry which is preliminary data.</text>
</comment>
<dbReference type="PANTHER" id="PTHR38455:SF1">
    <property type="entry name" value="DUF951 DOMAIN-CONTAINING PROTEIN"/>
    <property type="match status" value="1"/>
</dbReference>
<keyword evidence="2" id="KW-1185">Reference proteome</keyword>